<sequence length="221" mass="25476">MTTILNLMMAYHETKFDRLARQVERIAQIVDYDREERQNARGVNEDFENLFQNENDLRGRANPQLISCGQNADDILARLPKVSYVAMESSDEEFDLKAEVDLAELKKGPPYIFDVLLKDKQLILPEGRTLLLVKYLKGKPYCKFHQATSYSTNNYVRFRDLIQEAIREGILKFDDGKKGMKVDSDPFDSEANFAEPYFGMNIVGMSYNFDMSLGIFCVHSI</sequence>
<name>A0A444Z4D3_ARAHY</name>
<dbReference type="EMBL" id="SDMP01000015">
    <property type="protein sequence ID" value="RYR09077.1"/>
    <property type="molecule type" value="Genomic_DNA"/>
</dbReference>
<organism evidence="1 2">
    <name type="scientific">Arachis hypogaea</name>
    <name type="common">Peanut</name>
    <dbReference type="NCBI Taxonomy" id="3818"/>
    <lineage>
        <taxon>Eukaryota</taxon>
        <taxon>Viridiplantae</taxon>
        <taxon>Streptophyta</taxon>
        <taxon>Embryophyta</taxon>
        <taxon>Tracheophyta</taxon>
        <taxon>Spermatophyta</taxon>
        <taxon>Magnoliopsida</taxon>
        <taxon>eudicotyledons</taxon>
        <taxon>Gunneridae</taxon>
        <taxon>Pentapetalae</taxon>
        <taxon>rosids</taxon>
        <taxon>fabids</taxon>
        <taxon>Fabales</taxon>
        <taxon>Fabaceae</taxon>
        <taxon>Papilionoideae</taxon>
        <taxon>50 kb inversion clade</taxon>
        <taxon>dalbergioids sensu lato</taxon>
        <taxon>Dalbergieae</taxon>
        <taxon>Pterocarpus clade</taxon>
        <taxon>Arachis</taxon>
    </lineage>
</organism>
<proteinExistence type="predicted"/>
<keyword evidence="2" id="KW-1185">Reference proteome</keyword>
<dbReference type="AlphaFoldDB" id="A0A444Z4D3"/>
<dbReference type="Proteomes" id="UP000289738">
    <property type="component" value="Chromosome B05"/>
</dbReference>
<protein>
    <submittedName>
        <fullName evidence="1">Uncharacterized protein</fullName>
    </submittedName>
</protein>
<accession>A0A444Z4D3</accession>
<gene>
    <name evidence="1" type="ORF">Ahy_B05g077143</name>
</gene>
<reference evidence="1 2" key="1">
    <citation type="submission" date="2019-01" db="EMBL/GenBank/DDBJ databases">
        <title>Sequencing of cultivated peanut Arachis hypogaea provides insights into genome evolution and oil improvement.</title>
        <authorList>
            <person name="Chen X."/>
        </authorList>
    </citation>
    <scope>NUCLEOTIDE SEQUENCE [LARGE SCALE GENOMIC DNA]</scope>
    <source>
        <strain evidence="2">cv. Fuhuasheng</strain>
        <tissue evidence="1">Leaves</tissue>
    </source>
</reference>
<evidence type="ECO:0000313" key="1">
    <source>
        <dbReference type="EMBL" id="RYR09077.1"/>
    </source>
</evidence>
<comment type="caution">
    <text evidence="1">The sequence shown here is derived from an EMBL/GenBank/DDBJ whole genome shotgun (WGS) entry which is preliminary data.</text>
</comment>
<evidence type="ECO:0000313" key="2">
    <source>
        <dbReference type="Proteomes" id="UP000289738"/>
    </source>
</evidence>